<dbReference type="PRINTS" id="PR00420">
    <property type="entry name" value="RNGMNOXGNASE"/>
</dbReference>
<accession>A0ABR1U2I1</accession>
<evidence type="ECO:0000259" key="5">
    <source>
        <dbReference type="Pfam" id="PF01494"/>
    </source>
</evidence>
<dbReference type="InterPro" id="IPR036188">
    <property type="entry name" value="FAD/NAD-bd_sf"/>
</dbReference>
<keyword evidence="3" id="KW-0274">FAD</keyword>
<dbReference type="EMBL" id="JAQQWM010000008">
    <property type="protein sequence ID" value="KAK8053116.1"/>
    <property type="molecule type" value="Genomic_DNA"/>
</dbReference>
<name>A0ABR1U2I1_9PEZI</name>
<evidence type="ECO:0000313" key="7">
    <source>
        <dbReference type="Proteomes" id="UP001446871"/>
    </source>
</evidence>
<evidence type="ECO:0000256" key="3">
    <source>
        <dbReference type="ARBA" id="ARBA00022827"/>
    </source>
</evidence>
<keyword evidence="2" id="KW-0285">Flavoprotein</keyword>
<gene>
    <name evidence="6" type="ORF">PG996_012417</name>
</gene>
<dbReference type="SUPFAM" id="SSF51905">
    <property type="entry name" value="FAD/NAD(P)-binding domain"/>
    <property type="match status" value="1"/>
</dbReference>
<evidence type="ECO:0000256" key="4">
    <source>
        <dbReference type="ARBA" id="ARBA00023002"/>
    </source>
</evidence>
<dbReference type="Proteomes" id="UP001446871">
    <property type="component" value="Unassembled WGS sequence"/>
</dbReference>
<dbReference type="InterPro" id="IPR051704">
    <property type="entry name" value="FAD_aromatic-hydroxylase"/>
</dbReference>
<dbReference type="Gene3D" id="3.30.9.10">
    <property type="entry name" value="D-Amino Acid Oxidase, subunit A, domain 2"/>
    <property type="match status" value="1"/>
</dbReference>
<dbReference type="Gene3D" id="3.50.50.60">
    <property type="entry name" value="FAD/NAD(P)-binding domain"/>
    <property type="match status" value="1"/>
</dbReference>
<keyword evidence="7" id="KW-1185">Reference proteome</keyword>
<evidence type="ECO:0000313" key="6">
    <source>
        <dbReference type="EMBL" id="KAK8053116.1"/>
    </source>
</evidence>
<protein>
    <submittedName>
        <fullName evidence="6">Pyridine nucleotide-disulfide oxidoreductase</fullName>
    </submittedName>
</protein>
<sequence>MAPVEILIVGCGIAGPTLATFLLLLSDVPAAQKPHITVVERASERVAHSRGQNIDVRGAGVAVLRHLGIEGLVRRSVTGEEGVRLVDGRNRVWAQSAADRTGAVQTPTADIEILRGRLSEICWRNSLRVSAEVEREEGGRGIEYIFGDYVEELDQQGGDKVIVRFAKSGVRRSFDLVVGADGLHSRTRKLVWGEEGEAYIIKRLGMYAGFFSIPREAKTDDQWRRWFHVPGRRGVMLRPDGTGTRTTVLMSVVKSNEEENQKLAELAGTGHAGVAVQKALLEEHFCDAGWECERVLREMKTTDDFYFDMVAQVKMDKWSKGRVVLLGDAGYCASPISGLGTTLAFTAAYNLAGCLQEYIKGTTPDPSPALAEYEAKMRPVVEEAQHLAPGQAYLMHPETALGIRALHLFASFVLNVKFIFTLLGKLIPFGPQMANEVTLEDYGLKTMPEWDLKDVPFEQAKQI</sequence>
<dbReference type="Pfam" id="PF01494">
    <property type="entry name" value="FAD_binding_3"/>
    <property type="match status" value="1"/>
</dbReference>
<reference evidence="6 7" key="1">
    <citation type="submission" date="2023-01" db="EMBL/GenBank/DDBJ databases">
        <title>Analysis of 21 Apiospora genomes using comparative genomics revels a genus with tremendous synthesis potential of carbohydrate active enzymes and secondary metabolites.</title>
        <authorList>
            <person name="Sorensen T."/>
        </authorList>
    </citation>
    <scope>NUCLEOTIDE SEQUENCE [LARGE SCALE GENOMIC DNA]</scope>
    <source>
        <strain evidence="6 7">CBS 83171</strain>
    </source>
</reference>
<evidence type="ECO:0000256" key="1">
    <source>
        <dbReference type="ARBA" id="ARBA00005179"/>
    </source>
</evidence>
<organism evidence="6 7">
    <name type="scientific">Apiospora saccharicola</name>
    <dbReference type="NCBI Taxonomy" id="335842"/>
    <lineage>
        <taxon>Eukaryota</taxon>
        <taxon>Fungi</taxon>
        <taxon>Dikarya</taxon>
        <taxon>Ascomycota</taxon>
        <taxon>Pezizomycotina</taxon>
        <taxon>Sordariomycetes</taxon>
        <taxon>Xylariomycetidae</taxon>
        <taxon>Amphisphaeriales</taxon>
        <taxon>Apiosporaceae</taxon>
        <taxon>Apiospora</taxon>
    </lineage>
</organism>
<dbReference type="InterPro" id="IPR002938">
    <property type="entry name" value="FAD-bd"/>
</dbReference>
<keyword evidence="4" id="KW-0560">Oxidoreductase</keyword>
<dbReference type="PANTHER" id="PTHR46865">
    <property type="entry name" value="OXIDOREDUCTASE-RELATED"/>
    <property type="match status" value="1"/>
</dbReference>
<feature type="domain" description="FAD-binding" evidence="5">
    <location>
        <begin position="4"/>
        <end position="384"/>
    </location>
</feature>
<evidence type="ECO:0000256" key="2">
    <source>
        <dbReference type="ARBA" id="ARBA00022630"/>
    </source>
</evidence>
<proteinExistence type="predicted"/>
<comment type="pathway">
    <text evidence="1">Secondary metabolite biosynthesis.</text>
</comment>
<comment type="caution">
    <text evidence="6">The sequence shown here is derived from an EMBL/GenBank/DDBJ whole genome shotgun (WGS) entry which is preliminary data.</text>
</comment>
<dbReference type="PANTHER" id="PTHR46865:SF2">
    <property type="entry name" value="MONOOXYGENASE"/>
    <property type="match status" value="1"/>
</dbReference>